<dbReference type="InterPro" id="IPR050833">
    <property type="entry name" value="Poly_Biosynth_Transport"/>
</dbReference>
<comment type="subcellular location">
    <subcellularLocation>
        <location evidence="1">Cell membrane</location>
        <topology evidence="1">Multi-pass membrane protein</topology>
    </subcellularLocation>
</comment>
<feature type="transmembrane region" description="Helical" evidence="6">
    <location>
        <begin position="384"/>
        <end position="404"/>
    </location>
</feature>
<keyword evidence="3 6" id="KW-0812">Transmembrane</keyword>
<keyword evidence="2" id="KW-1003">Cell membrane</keyword>
<dbReference type="PANTHER" id="PTHR30250:SF29">
    <property type="entry name" value="POLYSACCHARIDE BIOSYNTHESIS PROTEIN C-TERMINAL DOMAIN-CONTAINING PROTEIN"/>
    <property type="match status" value="1"/>
</dbReference>
<feature type="transmembrane region" description="Helical" evidence="6">
    <location>
        <begin position="317"/>
        <end position="339"/>
    </location>
</feature>
<dbReference type="EMBL" id="AODG01000010">
    <property type="protein sequence ID" value="EUJ27951.1"/>
    <property type="molecule type" value="Genomic_DNA"/>
</dbReference>
<keyword evidence="4 6" id="KW-1133">Transmembrane helix</keyword>
<dbReference type="Proteomes" id="UP000019251">
    <property type="component" value="Unassembled WGS sequence"/>
</dbReference>
<gene>
    <name evidence="7" type="ORF">LMUR_07814</name>
</gene>
<evidence type="ECO:0000256" key="2">
    <source>
        <dbReference type="ARBA" id="ARBA00022475"/>
    </source>
</evidence>
<evidence type="ECO:0000256" key="3">
    <source>
        <dbReference type="ARBA" id="ARBA00022692"/>
    </source>
</evidence>
<feature type="transmembrane region" description="Helical" evidence="6">
    <location>
        <begin position="119"/>
        <end position="140"/>
    </location>
</feature>
<organism evidence="7 8">
    <name type="scientific">Listeria grayi FSL F6-1183</name>
    <dbReference type="NCBI Taxonomy" id="1265827"/>
    <lineage>
        <taxon>Bacteria</taxon>
        <taxon>Bacillati</taxon>
        <taxon>Bacillota</taxon>
        <taxon>Bacilli</taxon>
        <taxon>Bacillales</taxon>
        <taxon>Listeriaceae</taxon>
        <taxon>Listeria</taxon>
    </lineage>
</organism>
<dbReference type="CDD" id="cd13124">
    <property type="entry name" value="MATE_SpoVB_like"/>
    <property type="match status" value="1"/>
</dbReference>
<proteinExistence type="predicted"/>
<feature type="transmembrane region" description="Helical" evidence="6">
    <location>
        <begin position="93"/>
        <end position="113"/>
    </location>
</feature>
<comment type="caution">
    <text evidence="7">The sequence shown here is derived from an EMBL/GenBank/DDBJ whole genome shotgun (WGS) entry which is preliminary data.</text>
</comment>
<dbReference type="RefSeq" id="WP_126320272.1">
    <property type="nucleotide sequence ID" value="NZ_AODG01000010.1"/>
</dbReference>
<keyword evidence="5 6" id="KW-0472">Membrane</keyword>
<feature type="transmembrane region" description="Helical" evidence="6">
    <location>
        <begin position="283"/>
        <end position="305"/>
    </location>
</feature>
<feature type="transmembrane region" description="Helical" evidence="6">
    <location>
        <begin position="161"/>
        <end position="180"/>
    </location>
</feature>
<feature type="transmembrane region" description="Helical" evidence="6">
    <location>
        <begin position="51"/>
        <end position="72"/>
    </location>
</feature>
<evidence type="ECO:0000256" key="6">
    <source>
        <dbReference type="SAM" id="Phobius"/>
    </source>
</evidence>
<evidence type="ECO:0000256" key="1">
    <source>
        <dbReference type="ARBA" id="ARBA00004651"/>
    </source>
</evidence>
<dbReference type="AlphaFoldDB" id="A0A829R636"/>
<feature type="transmembrane region" description="Helical" evidence="6">
    <location>
        <begin position="231"/>
        <end position="250"/>
    </location>
</feature>
<dbReference type="PANTHER" id="PTHR30250">
    <property type="entry name" value="PST FAMILY PREDICTED COLANIC ACID TRANSPORTER"/>
    <property type="match status" value="1"/>
</dbReference>
<evidence type="ECO:0000313" key="8">
    <source>
        <dbReference type="Proteomes" id="UP000019251"/>
    </source>
</evidence>
<evidence type="ECO:0000256" key="5">
    <source>
        <dbReference type="ARBA" id="ARBA00023136"/>
    </source>
</evidence>
<feature type="transmembrane region" description="Helical" evidence="6">
    <location>
        <begin position="475"/>
        <end position="495"/>
    </location>
</feature>
<feature type="transmembrane region" description="Helical" evidence="6">
    <location>
        <begin position="359"/>
        <end position="377"/>
    </location>
</feature>
<feature type="transmembrane region" description="Helical" evidence="6">
    <location>
        <begin position="186"/>
        <end position="208"/>
    </location>
</feature>
<feature type="transmembrane region" description="Helical" evidence="6">
    <location>
        <begin position="410"/>
        <end position="432"/>
    </location>
</feature>
<dbReference type="GO" id="GO:0005886">
    <property type="term" value="C:plasma membrane"/>
    <property type="evidence" value="ECO:0007669"/>
    <property type="project" value="UniProtKB-SubCell"/>
</dbReference>
<evidence type="ECO:0000256" key="4">
    <source>
        <dbReference type="ARBA" id="ARBA00022989"/>
    </source>
</evidence>
<sequence length="527" mass="57779">MPTKMDKVWMHGAIWLTAASFISKLLSAVYRVPFQNMVGDMGFYIFQQVYPIYGIAMTLALGGLPVVISKLIAESTGNEEAQRKIIKIVRKRLIQTSVLAFVLLFVLADWIALGMGDSHLAGIIRVVSFVFLLMPKLALLRGYFQGQREMRPTAISQTVEQFIRVAIILIGASIATKMGYDLYRTGSIAMSGSIIGGIVATLILQYFYKRTYKIADVRVSKAEDRAVTKKFFLEGAAICIVSGMLILFQLEDSFQVVRGMIVHGFSADLARNWKGVYDRAQPILQLGLVLSTGFSLALIPMITAARVKQDIRGLKRSVLLAVKITLLVAGAETVGLIVIMRPLNQMLFQTAAGTIELQLFMPAVLLSSLIVMFASILQGFGKLYIPVISVLIGIVVKWLANQFLIPRLGIAGASIATCLGLLIILGCCYLALKQTLPFAFITKKTLAGLAAALLLMACIPLLWETFFPLTTRSGSALQAIGSSLIGGTLFILFSLRYNVLNQRDFTALPFSTVLFRISKAVLKNKRN</sequence>
<dbReference type="InterPro" id="IPR024923">
    <property type="entry name" value="PG_synth_SpoVB"/>
</dbReference>
<dbReference type="InterPro" id="IPR002797">
    <property type="entry name" value="Polysacc_synth"/>
</dbReference>
<evidence type="ECO:0000313" key="7">
    <source>
        <dbReference type="EMBL" id="EUJ27951.1"/>
    </source>
</evidence>
<reference evidence="7 8" key="1">
    <citation type="submission" date="2012-12" db="EMBL/GenBank/DDBJ databases">
        <title>Novel taxa of Listeriaceae from agricultural environments in the United States.</title>
        <authorList>
            <person name="den Bakker H.C."/>
            <person name="Allred A."/>
            <person name="Warchocki S."/>
            <person name="Wright E.M."/>
            <person name="Burrell A."/>
            <person name="Nightingale K.K."/>
            <person name="Kephart D."/>
            <person name="Wiedmann M."/>
        </authorList>
    </citation>
    <scope>NUCLEOTIDE SEQUENCE [LARGE SCALE GENOMIC DNA]</scope>
    <source>
        <strain evidence="7 8">FSL F6-1183</strain>
    </source>
</reference>
<dbReference type="Pfam" id="PF01943">
    <property type="entry name" value="Polysacc_synt"/>
    <property type="match status" value="1"/>
</dbReference>
<accession>A0A829R636</accession>
<protein>
    <submittedName>
        <fullName evidence="7">Putative membrane protein yabM</fullName>
    </submittedName>
</protein>
<name>A0A829R636_LISGR</name>
<dbReference type="PIRSF" id="PIRSF038958">
    <property type="entry name" value="PG_synth_SpoVB"/>
    <property type="match status" value="1"/>
</dbReference>
<feature type="transmembrane region" description="Helical" evidence="6">
    <location>
        <begin position="444"/>
        <end position="463"/>
    </location>
</feature>